<dbReference type="InterPro" id="IPR016181">
    <property type="entry name" value="Acyl_CoA_acyltransferase"/>
</dbReference>
<proteinExistence type="predicted"/>
<dbReference type="Proteomes" id="UP000239187">
    <property type="component" value="Chromosome"/>
</dbReference>
<dbReference type="CDD" id="cd04301">
    <property type="entry name" value="NAT_SF"/>
    <property type="match status" value="1"/>
</dbReference>
<accession>A0A2L0UFR6</accession>
<dbReference type="GO" id="GO:0016747">
    <property type="term" value="F:acyltransferase activity, transferring groups other than amino-acyl groups"/>
    <property type="evidence" value="ECO:0007669"/>
    <property type="project" value="InterPro"/>
</dbReference>
<dbReference type="PROSITE" id="PS51186">
    <property type="entry name" value="GNAT"/>
    <property type="match status" value="1"/>
</dbReference>
<evidence type="ECO:0000259" key="1">
    <source>
        <dbReference type="PROSITE" id="PS51186"/>
    </source>
</evidence>
<name>A0A2L0UFR6_9MICC</name>
<dbReference type="InterPro" id="IPR000182">
    <property type="entry name" value="GNAT_dom"/>
</dbReference>
<reference evidence="2 3" key="1">
    <citation type="submission" date="2017-11" db="EMBL/GenBank/DDBJ databases">
        <title>Draft genome of Arthrobacter agilis strain UMCV2, a plant growth-promoting rhizobacterium and biocontrol capacity of phytopathogenic fungi.</title>
        <authorList>
            <person name="Martinez-Camara R."/>
            <person name="Santoyo G."/>
            <person name="Moreno-Hagelsieb G."/>
            <person name="Valencia-Cantero E."/>
        </authorList>
    </citation>
    <scope>NUCLEOTIDE SEQUENCE [LARGE SCALE GENOMIC DNA]</scope>
    <source>
        <strain evidence="2 3">UMCV2</strain>
    </source>
</reference>
<organism evidence="2 3">
    <name type="scientific">Arthrobacter agilis</name>
    <dbReference type="NCBI Taxonomy" id="37921"/>
    <lineage>
        <taxon>Bacteria</taxon>
        <taxon>Bacillati</taxon>
        <taxon>Actinomycetota</taxon>
        <taxon>Actinomycetes</taxon>
        <taxon>Micrococcales</taxon>
        <taxon>Micrococcaceae</taxon>
        <taxon>Arthrobacter</taxon>
    </lineage>
</organism>
<sequence length="238" mass="25237">MVTIAQCQRLQAAWSAALATATGGRTFSTHGSTWVWLPARRELGMMFPESVSAHAVRPALAEGVRLGASSVRVWLNGAVDPVELAGLGFGPSWQPWWMAAPAAAVVVPGDDDAVLATDVPDYSGPLKQELRVVRSQPRQAWHAVTRSGEGGSISGAAYSFYPSGVTGLRRLGGVHNLEVLPDHQRRGLATALLSATARAALQAGAVDLAVNATPQGYEFFSKRGFTLLGRGRTYALYL</sequence>
<evidence type="ECO:0000313" key="2">
    <source>
        <dbReference type="EMBL" id="AUZ88091.1"/>
    </source>
</evidence>
<protein>
    <recommendedName>
        <fullName evidence="1">N-acetyltransferase domain-containing protein</fullName>
    </recommendedName>
</protein>
<dbReference type="RefSeq" id="WP_208739261.1">
    <property type="nucleotide sequence ID" value="NZ_CP024915.1"/>
</dbReference>
<evidence type="ECO:0000313" key="3">
    <source>
        <dbReference type="Proteomes" id="UP000239187"/>
    </source>
</evidence>
<dbReference type="Pfam" id="PF13673">
    <property type="entry name" value="Acetyltransf_10"/>
    <property type="match status" value="1"/>
</dbReference>
<gene>
    <name evidence="2" type="ORF">CVO76_10955</name>
</gene>
<feature type="domain" description="N-acetyltransferase" evidence="1">
    <location>
        <begin position="112"/>
        <end position="238"/>
    </location>
</feature>
<dbReference type="Gene3D" id="3.40.630.30">
    <property type="match status" value="1"/>
</dbReference>
<dbReference type="SUPFAM" id="SSF55729">
    <property type="entry name" value="Acyl-CoA N-acyltransferases (Nat)"/>
    <property type="match status" value="1"/>
</dbReference>
<dbReference type="AlphaFoldDB" id="A0A2L0UFR6"/>
<dbReference type="EMBL" id="CP024915">
    <property type="protein sequence ID" value="AUZ88091.1"/>
    <property type="molecule type" value="Genomic_DNA"/>
</dbReference>